<evidence type="ECO:0000313" key="6">
    <source>
        <dbReference type="EMBL" id="QTX32175.1"/>
    </source>
</evidence>
<gene>
    <name evidence="6" type="ORF">KAR29_12830</name>
</gene>
<dbReference type="GO" id="GO:0030288">
    <property type="term" value="C:outer membrane-bounded periplasmic space"/>
    <property type="evidence" value="ECO:0007669"/>
    <property type="project" value="InterPro"/>
</dbReference>
<dbReference type="RefSeq" id="WP_274373390.1">
    <property type="nucleotide sequence ID" value="NZ_CP072943.1"/>
</dbReference>
<evidence type="ECO:0000256" key="1">
    <source>
        <dbReference type="ARBA" id="ARBA00004196"/>
    </source>
</evidence>
<evidence type="ECO:0000313" key="7">
    <source>
        <dbReference type="Proteomes" id="UP000671879"/>
    </source>
</evidence>
<sequence>MKRIAAVALTLAALLATTAGALAATEIKLAHVVNEKDAFHACALKFKEIVEEKTGGEIVVQLFPNATLGDERNLLEGLKMGVIDSAIITGGPIINFMPQFGVFDLPFLFSSPEHAYKVLDGEIGRKMLADMEKNGWKGLAYGERGFRNLTNSKRPVVTPEDMKGLKIRLMQNPVFVDSFKALGANAVPMAWTEALTALQQGAIDGQENPLNVIVAFNLNESQKYLSMTRHAYSPNVILFSLVQWKKFSPEQQAIMEEAAQAAAKYNRELDNANEAQWLQELKDKGMEVVETPDLAAFRAAVQPIYEKYQDKFGKDLIEAIQNVQ</sequence>
<dbReference type="GO" id="GO:0055085">
    <property type="term" value="P:transmembrane transport"/>
    <property type="evidence" value="ECO:0007669"/>
    <property type="project" value="InterPro"/>
</dbReference>
<evidence type="ECO:0000256" key="5">
    <source>
        <dbReference type="SAM" id="SignalP"/>
    </source>
</evidence>
<organism evidence="6 7">
    <name type="scientific">Aminithiophilus ramosus</name>
    <dbReference type="NCBI Taxonomy" id="3029084"/>
    <lineage>
        <taxon>Bacteria</taxon>
        <taxon>Thermotogati</taxon>
        <taxon>Synergistota</taxon>
        <taxon>Synergistia</taxon>
        <taxon>Synergistales</taxon>
        <taxon>Aminithiophilaceae</taxon>
        <taxon>Aminithiophilus</taxon>
    </lineage>
</organism>
<protein>
    <submittedName>
        <fullName evidence="6">TRAP transporter substrate-binding protein</fullName>
    </submittedName>
</protein>
<dbReference type="NCBIfam" id="TIGR00787">
    <property type="entry name" value="dctP"/>
    <property type="match status" value="1"/>
</dbReference>
<dbReference type="Proteomes" id="UP000671879">
    <property type="component" value="Chromosome"/>
</dbReference>
<proteinExistence type="inferred from homology"/>
<name>A0A9Q7A7C5_9BACT</name>
<dbReference type="PANTHER" id="PTHR33376">
    <property type="match status" value="1"/>
</dbReference>
<comment type="subcellular location">
    <subcellularLocation>
        <location evidence="1">Cell envelope</location>
    </subcellularLocation>
</comment>
<dbReference type="Pfam" id="PF03480">
    <property type="entry name" value="DctP"/>
    <property type="match status" value="1"/>
</dbReference>
<reference evidence="7" key="1">
    <citation type="submission" date="2021-04" db="EMBL/GenBank/DDBJ databases">
        <title>A novel Synergistetes isolate from a pyrite-forming mixed culture.</title>
        <authorList>
            <person name="Bunk B."/>
            <person name="Sproer C."/>
            <person name="Spring S."/>
            <person name="Pester M."/>
        </authorList>
    </citation>
    <scope>NUCLEOTIDE SEQUENCE [LARGE SCALE GENOMIC DNA]</scope>
    <source>
        <strain evidence="7">J.5.4.2-T.3.5.2</strain>
    </source>
</reference>
<keyword evidence="7" id="KW-1185">Reference proteome</keyword>
<dbReference type="CDD" id="cd13675">
    <property type="entry name" value="PBP2_TRAP_SBP_like_5"/>
    <property type="match status" value="1"/>
</dbReference>
<evidence type="ECO:0000256" key="2">
    <source>
        <dbReference type="ARBA" id="ARBA00009023"/>
    </source>
</evidence>
<comment type="similarity">
    <text evidence="2">Belongs to the bacterial solute-binding protein 7 family.</text>
</comment>
<keyword evidence="3" id="KW-0813">Transport</keyword>
<dbReference type="InterPro" id="IPR018389">
    <property type="entry name" value="DctP_fam"/>
</dbReference>
<dbReference type="PANTHER" id="PTHR33376:SF4">
    <property type="entry name" value="SIALIC ACID-BINDING PERIPLASMIC PROTEIN SIAP"/>
    <property type="match status" value="1"/>
</dbReference>
<dbReference type="KEGG" id="aram:KAR29_12830"/>
<dbReference type="EMBL" id="CP072943">
    <property type="protein sequence ID" value="QTX32175.1"/>
    <property type="molecule type" value="Genomic_DNA"/>
</dbReference>
<dbReference type="PIRSF" id="PIRSF006470">
    <property type="entry name" value="DctB"/>
    <property type="match status" value="1"/>
</dbReference>
<evidence type="ECO:0000256" key="4">
    <source>
        <dbReference type="ARBA" id="ARBA00022729"/>
    </source>
</evidence>
<feature type="chain" id="PRO_5040135096" evidence="5">
    <location>
        <begin position="24"/>
        <end position="324"/>
    </location>
</feature>
<dbReference type="Gene3D" id="3.40.190.170">
    <property type="entry name" value="Bacterial extracellular solute-binding protein, family 7"/>
    <property type="match status" value="1"/>
</dbReference>
<feature type="signal peptide" evidence="5">
    <location>
        <begin position="1"/>
        <end position="23"/>
    </location>
</feature>
<dbReference type="InterPro" id="IPR004682">
    <property type="entry name" value="TRAP_DctP"/>
</dbReference>
<keyword evidence="4 5" id="KW-0732">Signal</keyword>
<accession>A0A9Q7A7C5</accession>
<evidence type="ECO:0000256" key="3">
    <source>
        <dbReference type="ARBA" id="ARBA00022448"/>
    </source>
</evidence>
<dbReference type="AlphaFoldDB" id="A0A9Q7A7C5"/>
<dbReference type="NCBIfam" id="NF037995">
    <property type="entry name" value="TRAP_S1"/>
    <property type="match status" value="1"/>
</dbReference>
<dbReference type="InterPro" id="IPR038404">
    <property type="entry name" value="TRAP_DctP_sf"/>
</dbReference>